<protein>
    <submittedName>
        <fullName evidence="2">Uncharacterized protein</fullName>
    </submittedName>
</protein>
<accession>A0A9W9D181</accession>
<feature type="region of interest" description="Disordered" evidence="1">
    <location>
        <begin position="1"/>
        <end position="84"/>
    </location>
</feature>
<feature type="compositionally biased region" description="Pro residues" evidence="1">
    <location>
        <begin position="17"/>
        <end position="28"/>
    </location>
</feature>
<dbReference type="EMBL" id="JAPEVA010000148">
    <property type="protein sequence ID" value="KAJ4395706.1"/>
    <property type="molecule type" value="Genomic_DNA"/>
</dbReference>
<gene>
    <name evidence="2" type="ORF">N0V91_010675</name>
</gene>
<feature type="compositionally biased region" description="Basic and acidic residues" evidence="1">
    <location>
        <begin position="73"/>
        <end position="84"/>
    </location>
</feature>
<evidence type="ECO:0000313" key="3">
    <source>
        <dbReference type="Proteomes" id="UP001140510"/>
    </source>
</evidence>
<dbReference type="AlphaFoldDB" id="A0A9W9D181"/>
<reference evidence="2" key="1">
    <citation type="submission" date="2022-10" db="EMBL/GenBank/DDBJ databases">
        <title>Tapping the CABI collections for fungal endophytes: first genome assemblies for Collariella, Neodidymelliopsis, Ascochyta clinopodiicola, Didymella pomorum, Didymosphaeria variabile, Neocosmospora piperis and Neocucurbitaria cava.</title>
        <authorList>
            <person name="Hill R."/>
        </authorList>
    </citation>
    <scope>NUCLEOTIDE SEQUENCE</scope>
    <source>
        <strain evidence="2">IMI 355091</strain>
    </source>
</reference>
<dbReference type="OrthoDB" id="5431248at2759"/>
<evidence type="ECO:0000256" key="1">
    <source>
        <dbReference type="SAM" id="MobiDB-lite"/>
    </source>
</evidence>
<proteinExistence type="predicted"/>
<evidence type="ECO:0000313" key="2">
    <source>
        <dbReference type="EMBL" id="KAJ4395706.1"/>
    </source>
</evidence>
<dbReference type="Proteomes" id="UP001140510">
    <property type="component" value="Unassembled WGS sequence"/>
</dbReference>
<organism evidence="2 3">
    <name type="scientific">Didymella pomorum</name>
    <dbReference type="NCBI Taxonomy" id="749634"/>
    <lineage>
        <taxon>Eukaryota</taxon>
        <taxon>Fungi</taxon>
        <taxon>Dikarya</taxon>
        <taxon>Ascomycota</taxon>
        <taxon>Pezizomycotina</taxon>
        <taxon>Dothideomycetes</taxon>
        <taxon>Pleosporomycetidae</taxon>
        <taxon>Pleosporales</taxon>
        <taxon>Pleosporineae</taxon>
        <taxon>Didymellaceae</taxon>
        <taxon>Didymella</taxon>
    </lineage>
</organism>
<name>A0A9W9D181_9PLEO</name>
<sequence length="127" mass="14239">MFTLESDYPITPNVDLGPPPMSEPPKPTSLPSSLRTASIDSIPSMPPTTPVSSTETQIQPPKGMFRKLKSGKRKDSAGTRKDSEDVLQVQLIERIQHGIVRYALKIPKLRGWQLSIEQYLDSEFARY</sequence>
<comment type="caution">
    <text evidence="2">The sequence shown here is derived from an EMBL/GenBank/DDBJ whole genome shotgun (WGS) entry which is preliminary data.</text>
</comment>
<keyword evidence="3" id="KW-1185">Reference proteome</keyword>